<reference evidence="1" key="2">
    <citation type="journal article" date="2015" name="Data Brief">
        <title>Shoot transcriptome of the giant reed, Arundo donax.</title>
        <authorList>
            <person name="Barrero R.A."/>
            <person name="Guerrero F.D."/>
            <person name="Moolhuijzen P."/>
            <person name="Goolsby J.A."/>
            <person name="Tidwell J."/>
            <person name="Bellgard S.E."/>
            <person name="Bellgard M.I."/>
        </authorList>
    </citation>
    <scope>NUCLEOTIDE SEQUENCE</scope>
    <source>
        <tissue evidence="1">Shoot tissue taken approximately 20 cm above the soil surface</tissue>
    </source>
</reference>
<evidence type="ECO:0000313" key="1">
    <source>
        <dbReference type="EMBL" id="JAD61108.1"/>
    </source>
</evidence>
<reference evidence="1" key="1">
    <citation type="submission" date="2014-09" db="EMBL/GenBank/DDBJ databases">
        <authorList>
            <person name="Magalhaes I.L.F."/>
            <person name="Oliveira U."/>
            <person name="Santos F.R."/>
            <person name="Vidigal T.H.D.A."/>
            <person name="Brescovit A.D."/>
            <person name="Santos A.J."/>
        </authorList>
    </citation>
    <scope>NUCLEOTIDE SEQUENCE</scope>
    <source>
        <tissue evidence="1">Shoot tissue taken approximately 20 cm above the soil surface</tissue>
    </source>
</reference>
<protein>
    <submittedName>
        <fullName evidence="1">Uncharacterized protein</fullName>
    </submittedName>
</protein>
<accession>A0A0A9BG71</accession>
<dbReference type="EMBL" id="GBRH01236787">
    <property type="protein sequence ID" value="JAD61108.1"/>
    <property type="molecule type" value="Transcribed_RNA"/>
</dbReference>
<sequence length="40" mass="4687">MFIQLWTLQDSSYTTNYSFSLANNSVQNLTLHLKFSNLFV</sequence>
<proteinExistence type="predicted"/>
<name>A0A0A9BG71_ARUDO</name>
<organism evidence="1">
    <name type="scientific">Arundo donax</name>
    <name type="common">Giant reed</name>
    <name type="synonym">Donax arundinaceus</name>
    <dbReference type="NCBI Taxonomy" id="35708"/>
    <lineage>
        <taxon>Eukaryota</taxon>
        <taxon>Viridiplantae</taxon>
        <taxon>Streptophyta</taxon>
        <taxon>Embryophyta</taxon>
        <taxon>Tracheophyta</taxon>
        <taxon>Spermatophyta</taxon>
        <taxon>Magnoliopsida</taxon>
        <taxon>Liliopsida</taxon>
        <taxon>Poales</taxon>
        <taxon>Poaceae</taxon>
        <taxon>PACMAD clade</taxon>
        <taxon>Arundinoideae</taxon>
        <taxon>Arundineae</taxon>
        <taxon>Arundo</taxon>
    </lineage>
</organism>
<dbReference type="AlphaFoldDB" id="A0A0A9BG71"/>